<accession>W5SWV8</accession>
<name>W5SWV8_9SPIR</name>
<keyword evidence="1" id="KW-0449">Lipoprotein</keyword>
<sequence>MEQVAEKATADGLFNKAVRVAVDTDKGALGSLKGYLDDLKDIGGGSQSNR</sequence>
<protein>
    <submittedName>
        <fullName evidence="1">Variable major outer membrane lipoprotein</fullName>
    </submittedName>
</protein>
<keyword evidence="1" id="KW-0614">Plasmid</keyword>
<gene>
    <name evidence="1" type="ORF">BCO_0900126</name>
</gene>
<reference evidence="1" key="1">
    <citation type="submission" date="2013-04" db="EMBL/GenBank/DDBJ databases">
        <title>Comparative Genomics of Relapsing Fever Spirochetes.</title>
        <authorList>
            <person name="Schwan T.G."/>
            <person name="Raffel S.J."/>
            <person name="Porcella S.F."/>
            <person name="Martens C.A."/>
            <person name="Bruno D.P."/>
            <person name="Ricklefs S.M."/>
            <person name="Barbian K.B."/>
        </authorList>
    </citation>
    <scope>NUCLEOTIDE SEQUENCE</scope>
    <source>
        <strain evidence="1">Co53</strain>
        <plasmid evidence="1">unnamed</plasmid>
    </source>
</reference>
<dbReference type="HOGENOM" id="CLU_3115172_0_0_12"/>
<proteinExistence type="predicted"/>
<dbReference type="AlphaFoldDB" id="W5SWV8"/>
<evidence type="ECO:0000313" key="1">
    <source>
        <dbReference type="EMBL" id="AHH11689.1"/>
    </source>
</evidence>
<dbReference type="EMBL" id="CP005765">
    <property type="protein sequence ID" value="AHH11689.1"/>
    <property type="molecule type" value="Genomic_DNA"/>
</dbReference>
<geneLocation type="plasmid" evidence="1">
    <name>unnamed</name>
</geneLocation>
<organism evidence="1">
    <name type="scientific">Borrelia coriaceae ATCC 43381</name>
    <dbReference type="NCBI Taxonomy" id="1408429"/>
    <lineage>
        <taxon>Bacteria</taxon>
        <taxon>Pseudomonadati</taxon>
        <taxon>Spirochaetota</taxon>
        <taxon>Spirochaetia</taxon>
        <taxon>Spirochaetales</taxon>
        <taxon>Borreliaceae</taxon>
        <taxon>Borrelia</taxon>
    </lineage>
</organism>